<evidence type="ECO:0000256" key="1">
    <source>
        <dbReference type="SAM" id="SignalP"/>
    </source>
</evidence>
<dbReference type="EMBL" id="QTTN01000036">
    <property type="protein sequence ID" value="REE68737.1"/>
    <property type="molecule type" value="Genomic_DNA"/>
</dbReference>
<name>A0A3D9R4H5_9BACL</name>
<gene>
    <name evidence="2" type="ORF">A8990_1362</name>
</gene>
<dbReference type="Pfam" id="PF13027">
    <property type="entry name" value="DUF3888"/>
    <property type="match status" value="1"/>
</dbReference>
<evidence type="ECO:0000313" key="2">
    <source>
        <dbReference type="EMBL" id="REE68737.1"/>
    </source>
</evidence>
<dbReference type="OrthoDB" id="1937736at2"/>
<dbReference type="AlphaFoldDB" id="A0A3D9R4H5"/>
<dbReference type="InterPro" id="IPR024984">
    <property type="entry name" value="DUF3888"/>
</dbReference>
<comment type="caution">
    <text evidence="2">The sequence shown here is derived from an EMBL/GenBank/DDBJ whole genome shotgun (WGS) entry which is preliminary data.</text>
</comment>
<accession>A0A3D9R4H5</accession>
<dbReference type="Proteomes" id="UP000256304">
    <property type="component" value="Unassembled WGS sequence"/>
</dbReference>
<sequence>MERKLICIPISFAMSMMFQSFCIADPSVQQTEIPYQLLQSIEFSSPDSTIMHRAELFGTVDGFPRGKWLKIDGELVDQNRYVTSKIMLGDVTDDQLAEVFFYEYSPGSAGAMGLNVYSLVNKQWKPIFTDPGASIGESQNDRFRIEYLGNKRIQFHDQLLEQSGVLNMSKFHFSEEQLKVMDFKVDPISEYDVHYEHIGCGIETSQWVFAHSHPHAVLSVHNDYRYRFDKHLFSLYETRIEDNDGIIIARKVNSAGPHDDQVKLTNDALLTLLTPNIDKAIIQYYGYLKQYGLSESKVLELRRESDGEYSFNVKIEVTTFEHAHSNPYGKETITFHVSPHGVKLINYEHKGDEWELKIKKFYDEVLEDILKTFQLDLSSFKKYEYQQLAYQAEQGRFKSLYKTNVIIQEELMKDYKAGTGTKNFIDPLTFVKDERAYILFKKADGTNHVYTLLDTQGDWRIIRQESKPGKKMPQDLLWYMFKHFNPQLSEP</sequence>
<feature type="chain" id="PRO_5017810596" evidence="1">
    <location>
        <begin position="25"/>
        <end position="491"/>
    </location>
</feature>
<dbReference type="RefSeq" id="WP_116191499.1">
    <property type="nucleotide sequence ID" value="NZ_QTTN01000036.1"/>
</dbReference>
<evidence type="ECO:0000313" key="3">
    <source>
        <dbReference type="Proteomes" id="UP000256304"/>
    </source>
</evidence>
<keyword evidence="3" id="KW-1185">Reference proteome</keyword>
<organism evidence="2 3">
    <name type="scientific">Paenibacillus taihuensis</name>
    <dbReference type="NCBI Taxonomy" id="1156355"/>
    <lineage>
        <taxon>Bacteria</taxon>
        <taxon>Bacillati</taxon>
        <taxon>Bacillota</taxon>
        <taxon>Bacilli</taxon>
        <taxon>Bacillales</taxon>
        <taxon>Paenibacillaceae</taxon>
        <taxon>Paenibacillus</taxon>
    </lineage>
</organism>
<protein>
    <submittedName>
        <fullName evidence="2">Uncharacterized protein DUF3888</fullName>
    </submittedName>
</protein>
<proteinExistence type="predicted"/>
<reference evidence="2 3" key="1">
    <citation type="submission" date="2018-08" db="EMBL/GenBank/DDBJ databases">
        <title>Genomic Encyclopedia of Type Strains, Phase III (KMG-III): the genomes of soil and plant-associated and newly described type strains.</title>
        <authorList>
            <person name="Whitman W."/>
        </authorList>
    </citation>
    <scope>NUCLEOTIDE SEQUENCE [LARGE SCALE GENOMIC DNA]</scope>
    <source>
        <strain evidence="2 3">CGMCC 1.10966</strain>
    </source>
</reference>
<keyword evidence="1" id="KW-0732">Signal</keyword>
<feature type="signal peptide" evidence="1">
    <location>
        <begin position="1"/>
        <end position="24"/>
    </location>
</feature>